<evidence type="ECO:0000256" key="1">
    <source>
        <dbReference type="SAM" id="Phobius"/>
    </source>
</evidence>
<reference evidence="2 3" key="1">
    <citation type="submission" date="2019-08" db="EMBL/GenBank/DDBJ databases">
        <authorList>
            <person name="Hu J."/>
        </authorList>
    </citation>
    <scope>NUCLEOTIDE SEQUENCE [LARGE SCALE GENOMIC DNA]</scope>
    <source>
        <strain evidence="2 3">NEAU-184</strain>
    </source>
</reference>
<proteinExistence type="predicted"/>
<organism evidence="2 3">
    <name type="scientific">Agromyces mariniharenae</name>
    <dbReference type="NCBI Taxonomy" id="2604423"/>
    <lineage>
        <taxon>Bacteria</taxon>
        <taxon>Bacillati</taxon>
        <taxon>Actinomycetota</taxon>
        <taxon>Actinomycetes</taxon>
        <taxon>Micrococcales</taxon>
        <taxon>Microbacteriaceae</taxon>
        <taxon>Agromyces</taxon>
    </lineage>
</organism>
<name>A0A5S4V816_9MICO</name>
<feature type="transmembrane region" description="Helical" evidence="1">
    <location>
        <begin position="14"/>
        <end position="38"/>
    </location>
</feature>
<evidence type="ECO:0000313" key="2">
    <source>
        <dbReference type="EMBL" id="TYL54023.1"/>
    </source>
</evidence>
<comment type="caution">
    <text evidence="2">The sequence shown here is derived from an EMBL/GenBank/DDBJ whole genome shotgun (WGS) entry which is preliminary data.</text>
</comment>
<sequence>MTSTITPPAIDRRAFATIGCGIVLVGGGFIGFAALLRIPAVHDASMRLVQNPDVRKVSQGIIAAVADHVAAACRGEAGPFGARLPA</sequence>
<accession>A0A5S4V816</accession>
<keyword evidence="1" id="KW-1133">Transmembrane helix</keyword>
<dbReference type="Proteomes" id="UP000325243">
    <property type="component" value="Unassembled WGS sequence"/>
</dbReference>
<gene>
    <name evidence="2" type="ORF">FYC51_10525</name>
</gene>
<keyword evidence="3" id="KW-1185">Reference proteome</keyword>
<protein>
    <submittedName>
        <fullName evidence="2">Uncharacterized protein</fullName>
    </submittedName>
</protein>
<keyword evidence="1" id="KW-0812">Transmembrane</keyword>
<keyword evidence="1" id="KW-0472">Membrane</keyword>
<dbReference type="AlphaFoldDB" id="A0A5S4V816"/>
<evidence type="ECO:0000313" key="3">
    <source>
        <dbReference type="Proteomes" id="UP000325243"/>
    </source>
</evidence>
<dbReference type="RefSeq" id="WP_148733487.1">
    <property type="nucleotide sequence ID" value="NZ_VSSB01000001.1"/>
</dbReference>
<dbReference type="EMBL" id="VSSB01000001">
    <property type="protein sequence ID" value="TYL54023.1"/>
    <property type="molecule type" value="Genomic_DNA"/>
</dbReference>